<reference evidence="2 3" key="1">
    <citation type="submission" date="2021-07" db="EMBL/GenBank/DDBJ databases">
        <authorList>
            <person name="Palmer J.M."/>
        </authorList>
    </citation>
    <scope>NUCLEOTIDE SEQUENCE [LARGE SCALE GENOMIC DNA]</scope>
    <source>
        <strain evidence="2 3">AT_MEX2019</strain>
        <tissue evidence="2">Muscle</tissue>
    </source>
</reference>
<proteinExistence type="predicted"/>
<feature type="transmembrane region" description="Helical" evidence="1">
    <location>
        <begin position="12"/>
        <end position="33"/>
    </location>
</feature>
<protein>
    <recommendedName>
        <fullName evidence="4">Transmembrane protein</fullName>
    </recommendedName>
</protein>
<feature type="transmembrane region" description="Helical" evidence="1">
    <location>
        <begin position="69"/>
        <end position="88"/>
    </location>
</feature>
<keyword evidence="3" id="KW-1185">Reference proteome</keyword>
<keyword evidence="1" id="KW-0472">Membrane</keyword>
<feature type="transmembrane region" description="Helical" evidence="1">
    <location>
        <begin position="39"/>
        <end position="62"/>
    </location>
</feature>
<accession>A0ABU7BFW2</accession>
<dbReference type="EMBL" id="JAHUTI010050282">
    <property type="protein sequence ID" value="MED6248488.1"/>
    <property type="molecule type" value="Genomic_DNA"/>
</dbReference>
<gene>
    <name evidence="2" type="ORF">ATANTOWER_001088</name>
</gene>
<sequence>MGVRRVFVGLDAVGLFFAGVHFRGGSFIFGSLVGVHLRSVPLCSAGCYSVVPFSLLDWRLFLVGHVPSFVWRTLVVLGWLICSFFGVGPHSWSSLHASG</sequence>
<dbReference type="Proteomes" id="UP001345963">
    <property type="component" value="Unassembled WGS sequence"/>
</dbReference>
<evidence type="ECO:0000256" key="1">
    <source>
        <dbReference type="SAM" id="Phobius"/>
    </source>
</evidence>
<keyword evidence="1" id="KW-0812">Transmembrane</keyword>
<keyword evidence="1" id="KW-1133">Transmembrane helix</keyword>
<evidence type="ECO:0000313" key="3">
    <source>
        <dbReference type="Proteomes" id="UP001345963"/>
    </source>
</evidence>
<organism evidence="2 3">
    <name type="scientific">Ataeniobius toweri</name>
    <dbReference type="NCBI Taxonomy" id="208326"/>
    <lineage>
        <taxon>Eukaryota</taxon>
        <taxon>Metazoa</taxon>
        <taxon>Chordata</taxon>
        <taxon>Craniata</taxon>
        <taxon>Vertebrata</taxon>
        <taxon>Euteleostomi</taxon>
        <taxon>Actinopterygii</taxon>
        <taxon>Neopterygii</taxon>
        <taxon>Teleostei</taxon>
        <taxon>Neoteleostei</taxon>
        <taxon>Acanthomorphata</taxon>
        <taxon>Ovalentaria</taxon>
        <taxon>Atherinomorphae</taxon>
        <taxon>Cyprinodontiformes</taxon>
        <taxon>Goodeidae</taxon>
        <taxon>Ataeniobius</taxon>
    </lineage>
</organism>
<evidence type="ECO:0008006" key="4">
    <source>
        <dbReference type="Google" id="ProtNLM"/>
    </source>
</evidence>
<comment type="caution">
    <text evidence="2">The sequence shown here is derived from an EMBL/GenBank/DDBJ whole genome shotgun (WGS) entry which is preliminary data.</text>
</comment>
<evidence type="ECO:0000313" key="2">
    <source>
        <dbReference type="EMBL" id="MED6248488.1"/>
    </source>
</evidence>
<name>A0ABU7BFW2_9TELE</name>